<dbReference type="EMBL" id="AY596292">
    <property type="protein sequence ID" value="AAV44348.1"/>
    <property type="molecule type" value="Genomic_DNA"/>
</dbReference>
<keyword evidence="3" id="KW-1185">Reference proteome</keyword>
<feature type="region of interest" description="Disordered" evidence="1">
    <location>
        <begin position="1"/>
        <end position="103"/>
    </location>
</feature>
<dbReference type="PATRIC" id="fig|272569.17.peg.94"/>
<keyword evidence="2" id="KW-0614">Plasmid</keyword>
<dbReference type="AlphaFoldDB" id="Q5V7Y6"/>
<organism evidence="2 3">
    <name type="scientific">Haloarcula marismortui (strain ATCC 43049 / DSM 3752 / JCM 8966 / VKM B-1809)</name>
    <name type="common">Halobacterium marismortui</name>
    <dbReference type="NCBI Taxonomy" id="272569"/>
    <lineage>
        <taxon>Archaea</taxon>
        <taxon>Methanobacteriati</taxon>
        <taxon>Methanobacteriota</taxon>
        <taxon>Stenosarchaea group</taxon>
        <taxon>Halobacteria</taxon>
        <taxon>Halobacteriales</taxon>
        <taxon>Haloarculaceae</taxon>
        <taxon>Haloarcula</taxon>
    </lineage>
</organism>
<feature type="region of interest" description="Disordered" evidence="1">
    <location>
        <begin position="275"/>
        <end position="297"/>
    </location>
</feature>
<dbReference type="Proteomes" id="UP000001169">
    <property type="component" value="Plasmid pNG300"/>
</dbReference>
<dbReference type="EnsemblBacteria" id="AAV44348">
    <property type="protein sequence ID" value="AAV44348"/>
    <property type="gene ID" value="pNG3017"/>
</dbReference>
<dbReference type="KEGG" id="hma:pNG3017"/>
<reference evidence="2 3" key="1">
    <citation type="journal article" date="2004" name="Genome Res.">
        <title>Genome sequence of Haloarcula marismortui: a halophilic archaeon from the Dead Sea.</title>
        <authorList>
            <person name="Baliga N.S."/>
            <person name="Bonneau R."/>
            <person name="Facciotti M.T."/>
            <person name="Pan M."/>
            <person name="Glusman G."/>
            <person name="Deutsch E.W."/>
            <person name="Shannon P."/>
            <person name="Chiu Y."/>
            <person name="Weng R.S."/>
            <person name="Gan R.R."/>
            <person name="Hung P."/>
            <person name="Date S.V."/>
            <person name="Marcotte E."/>
            <person name="Hood L."/>
            <person name="Ng W.V."/>
        </authorList>
    </citation>
    <scope>NUCLEOTIDE SEQUENCE [LARGE SCALE GENOMIC DNA]</scope>
    <source>
        <strain evidence="3">ATCC 43049 / DSM 3752 / JCM 8966 / VKM B-1809</strain>
        <plasmid evidence="3">Plasmid pNG300</plasmid>
    </source>
</reference>
<evidence type="ECO:0000313" key="3">
    <source>
        <dbReference type="Proteomes" id="UP000001169"/>
    </source>
</evidence>
<sequence length="581" mass="64708">MQNTHAIEQKGRGIAVALRPSPRDAGAGSGRASAGASVQPVPAPGALPAGHPRSHEVRHRASRRRTRSAPAASFRLRRSGPSPGAPGRHAGLAGGSRPYSERSYSCIQPPREIVDERAPDVWANGPAAFVLRALAPPCECFIGRVCEFDLLGAVVASDDGHGELVRVPVVGRAFAVDAQEQWAALREQFTGNTFLRMCVSRADRFTSRRSRLTHGSQWNRRAWCSSTRRDSRSRKHEIAQRRVCSYQKHSAPTTIKPFQRWNNILLNELQEGAEYERTNRKRSPSIRPREQSPVRHNQRCSGRVLISKQANHQKATEQPCSERSAVQKRGWCKLSSLARPSLGFCIHQGPLAFVTKPVYFGCTNSPHVQQTILYKLVETVSGLFLTHLNFVHDIGCSRKSFWPNSNLPKKYNIVISRFWARHCWQFYSPCSKAILVPFSSKFGIVPALELLGGSLFSRYMRDLPGSNRLLKLSHRGWGPADPVAYRIMTETTRPQNDTAQDRQERRLQTAKRLLTEADTDAAVIEDCQTVLSRPGYERSHSQASLDACSALLALAQGDESTKRTRETKQVLTAVSRRGGDC</sequence>
<gene>
    <name evidence="2" type="ordered locus">pNG3017</name>
</gene>
<dbReference type="HOGENOM" id="CLU_471452_0_0_2"/>
<protein>
    <submittedName>
        <fullName evidence="2">Uncharacterized protein</fullName>
    </submittedName>
</protein>
<evidence type="ECO:0000256" key="1">
    <source>
        <dbReference type="SAM" id="MobiDB-lite"/>
    </source>
</evidence>
<feature type="compositionally biased region" description="Basic residues" evidence="1">
    <location>
        <begin position="56"/>
        <end position="67"/>
    </location>
</feature>
<name>Q5V7Y6_HALMA</name>
<evidence type="ECO:0000313" key="2">
    <source>
        <dbReference type="EMBL" id="AAV44348.1"/>
    </source>
</evidence>
<proteinExistence type="predicted"/>
<accession>Q5V7Y6</accession>
<geneLocation type="plasmid" evidence="2 3">
    <name>pNG300</name>
</geneLocation>